<organism evidence="2 3">
    <name type="scientific">Reinekea marina</name>
    <dbReference type="NCBI Taxonomy" id="1310421"/>
    <lineage>
        <taxon>Bacteria</taxon>
        <taxon>Pseudomonadati</taxon>
        <taxon>Pseudomonadota</taxon>
        <taxon>Gammaproteobacteria</taxon>
        <taxon>Oceanospirillales</taxon>
        <taxon>Saccharospirillaceae</taxon>
        <taxon>Reinekea</taxon>
    </lineage>
</organism>
<dbReference type="SUPFAM" id="SSF52833">
    <property type="entry name" value="Thioredoxin-like"/>
    <property type="match status" value="1"/>
</dbReference>
<dbReference type="RefSeq" id="WP_290280512.1">
    <property type="nucleotide sequence ID" value="NZ_JAUFQI010000001.1"/>
</dbReference>
<comment type="caution">
    <text evidence="2">The sequence shown here is derived from an EMBL/GenBank/DDBJ whole genome shotgun (WGS) entry which is preliminary data.</text>
</comment>
<dbReference type="PANTHER" id="PTHR35891:SF3">
    <property type="entry name" value="THIOL:DISULFIDE INTERCHANGE PROTEIN DSBL"/>
    <property type="match status" value="1"/>
</dbReference>
<dbReference type="EMBL" id="JBHRYN010000015">
    <property type="protein sequence ID" value="MFC3702699.1"/>
    <property type="molecule type" value="Genomic_DNA"/>
</dbReference>
<gene>
    <name evidence="2" type="ORF">ACFOND_13725</name>
</gene>
<dbReference type="CDD" id="cd03023">
    <property type="entry name" value="DsbA_Com1_like"/>
    <property type="match status" value="1"/>
</dbReference>
<dbReference type="InterPro" id="IPR013766">
    <property type="entry name" value="Thioredoxin_domain"/>
</dbReference>
<protein>
    <submittedName>
        <fullName evidence="2">DsbA family protein</fullName>
    </submittedName>
</protein>
<evidence type="ECO:0000313" key="2">
    <source>
        <dbReference type="EMBL" id="MFC3702699.1"/>
    </source>
</evidence>
<reference evidence="3" key="1">
    <citation type="journal article" date="2019" name="Int. J. Syst. Evol. Microbiol.">
        <title>The Global Catalogue of Microorganisms (GCM) 10K type strain sequencing project: providing services to taxonomists for standard genome sequencing and annotation.</title>
        <authorList>
            <consortium name="The Broad Institute Genomics Platform"/>
            <consortium name="The Broad Institute Genome Sequencing Center for Infectious Disease"/>
            <person name="Wu L."/>
            <person name="Ma J."/>
        </authorList>
    </citation>
    <scope>NUCLEOTIDE SEQUENCE [LARGE SCALE GENOMIC DNA]</scope>
    <source>
        <strain evidence="3">CECT 8288</strain>
    </source>
</reference>
<name>A0ABV7WWI2_9GAMM</name>
<sequence>MLSRVTTKFIGLLFIGLLWGCGANADVRSDEEVKELVREYLLENPEVIMEALVILQEREEQAKADAAKNAMDSMQSGLTNSDLDPVGGNVDGEITLVEFFDYNCGYCKRAANTLTSLKKNNPNLRVVYKEWPILSPSSETAARVALAVNLVFPERYEELHFALMNATSLRTDNAVWAVVNKLNLDRKAIEAKLNDEAVNQHLANTMAQARALGLTGTPGFVVGTEIIRGALPESEIQKVIDAQL</sequence>
<proteinExistence type="predicted"/>
<evidence type="ECO:0000313" key="3">
    <source>
        <dbReference type="Proteomes" id="UP001595710"/>
    </source>
</evidence>
<dbReference type="Proteomes" id="UP001595710">
    <property type="component" value="Unassembled WGS sequence"/>
</dbReference>
<feature type="domain" description="Thioredoxin" evidence="1">
    <location>
        <begin position="64"/>
        <end position="244"/>
    </location>
</feature>
<dbReference type="PANTHER" id="PTHR35891">
    <property type="entry name" value="THIOL:DISULFIDE INTERCHANGE PROTEIN DSBA"/>
    <property type="match status" value="1"/>
</dbReference>
<dbReference type="InterPro" id="IPR041205">
    <property type="entry name" value="ScsC_N"/>
</dbReference>
<dbReference type="InterPro" id="IPR050824">
    <property type="entry name" value="Thiol_disulfide_DsbA"/>
</dbReference>
<dbReference type="InterPro" id="IPR036249">
    <property type="entry name" value="Thioredoxin-like_sf"/>
</dbReference>
<dbReference type="Gene3D" id="3.40.30.10">
    <property type="entry name" value="Glutaredoxin"/>
    <property type="match status" value="1"/>
</dbReference>
<dbReference type="Pfam" id="PF01323">
    <property type="entry name" value="DSBA"/>
    <property type="match status" value="1"/>
</dbReference>
<accession>A0ABV7WWI2</accession>
<evidence type="ECO:0000259" key="1">
    <source>
        <dbReference type="PROSITE" id="PS51352"/>
    </source>
</evidence>
<dbReference type="InterPro" id="IPR001853">
    <property type="entry name" value="DSBA-like_thioredoxin_dom"/>
</dbReference>
<dbReference type="PROSITE" id="PS51352">
    <property type="entry name" value="THIOREDOXIN_2"/>
    <property type="match status" value="1"/>
</dbReference>
<dbReference type="Pfam" id="PF18312">
    <property type="entry name" value="ScsC_N"/>
    <property type="match status" value="1"/>
</dbReference>
<keyword evidence="3" id="KW-1185">Reference proteome</keyword>